<gene>
    <name evidence="1" type="ORF">AMOR_56970</name>
</gene>
<sequence>MVKVGGEVDAFCTKCQLTLAHTVHAVVSGRPVKVECNTCHAVHRYKGPIGAAKAAASRPAGSRAAVPRERPVAVAFDELLGTRNVSGAQPYSPKKTFAVDDVVDHPIFGRGFVSAIRDAGKVEITFRSDVKILVHGRG</sequence>
<dbReference type="Proteomes" id="UP001162891">
    <property type="component" value="Chromosome"/>
</dbReference>
<evidence type="ECO:0000313" key="1">
    <source>
        <dbReference type="EMBL" id="BDG06701.1"/>
    </source>
</evidence>
<dbReference type="RefSeq" id="WP_248357181.1">
    <property type="nucleotide sequence ID" value="NZ_AP025591.1"/>
</dbReference>
<organism evidence="1 2">
    <name type="scientific">Anaeromyxobacter oryzae</name>
    <dbReference type="NCBI Taxonomy" id="2918170"/>
    <lineage>
        <taxon>Bacteria</taxon>
        <taxon>Pseudomonadati</taxon>
        <taxon>Myxococcota</taxon>
        <taxon>Myxococcia</taxon>
        <taxon>Myxococcales</taxon>
        <taxon>Cystobacterineae</taxon>
        <taxon>Anaeromyxobacteraceae</taxon>
        <taxon>Anaeromyxobacter</taxon>
    </lineage>
</organism>
<dbReference type="InterPro" id="IPR036280">
    <property type="entry name" value="Multihaem_cyt_sf"/>
</dbReference>
<name>A0ABM7X4H4_9BACT</name>
<reference evidence="2" key="1">
    <citation type="journal article" date="2022" name="Int. J. Syst. Evol. Microbiol.">
        <title>Anaeromyxobacter oryzae sp. nov., Anaeromyxobacter diazotrophicus sp. nov. and Anaeromyxobacter paludicola sp. nov., isolated from paddy soils.</title>
        <authorList>
            <person name="Itoh H."/>
            <person name="Xu Z."/>
            <person name="Mise K."/>
            <person name="Masuda Y."/>
            <person name="Ushijima N."/>
            <person name="Hayakawa C."/>
            <person name="Shiratori Y."/>
            <person name="Senoo K."/>
        </authorList>
    </citation>
    <scope>NUCLEOTIDE SEQUENCE [LARGE SCALE GENOMIC DNA]</scope>
    <source>
        <strain evidence="2">Red232</strain>
    </source>
</reference>
<protein>
    <submittedName>
        <fullName evidence="1">Uncharacterized protein</fullName>
    </submittedName>
</protein>
<evidence type="ECO:0000313" key="2">
    <source>
        <dbReference type="Proteomes" id="UP001162891"/>
    </source>
</evidence>
<proteinExistence type="predicted"/>
<dbReference type="SUPFAM" id="SSF48695">
    <property type="entry name" value="Multiheme cytochromes"/>
    <property type="match status" value="1"/>
</dbReference>
<accession>A0ABM7X4H4</accession>
<keyword evidence="2" id="KW-1185">Reference proteome</keyword>
<dbReference type="EMBL" id="AP025591">
    <property type="protein sequence ID" value="BDG06701.1"/>
    <property type="molecule type" value="Genomic_DNA"/>
</dbReference>